<evidence type="ECO:0000256" key="5">
    <source>
        <dbReference type="ARBA" id="ARBA00023284"/>
    </source>
</evidence>
<evidence type="ECO:0000256" key="2">
    <source>
        <dbReference type="ARBA" id="ARBA00022827"/>
    </source>
</evidence>
<dbReference type="InterPro" id="IPR036188">
    <property type="entry name" value="FAD/NAD-bd_sf"/>
</dbReference>
<keyword evidence="1" id="KW-0285">Flavoprotein</keyword>
<dbReference type="InterPro" id="IPR050097">
    <property type="entry name" value="Ferredoxin-NADP_redctase_2"/>
</dbReference>
<organism evidence="7 8">
    <name type="scientific">Candidatus Azambacteria bacterium RIFCSPLOWO2_01_FULL_37_9</name>
    <dbReference type="NCBI Taxonomy" id="1797297"/>
    <lineage>
        <taxon>Bacteria</taxon>
        <taxon>Candidatus Azamiibacteriota</taxon>
    </lineage>
</organism>
<dbReference type="PANTHER" id="PTHR48105">
    <property type="entry name" value="THIOREDOXIN REDUCTASE 1-RELATED-RELATED"/>
    <property type="match status" value="1"/>
</dbReference>
<dbReference type="AlphaFoldDB" id="A0A1F5C999"/>
<dbReference type="Proteomes" id="UP000177947">
    <property type="component" value="Unassembled WGS sequence"/>
</dbReference>
<keyword evidence="5" id="KW-0676">Redox-active center</keyword>
<gene>
    <name evidence="7" type="ORF">A2907_00940</name>
</gene>
<name>A0A1F5C999_9BACT</name>
<keyword evidence="3" id="KW-0560">Oxidoreductase</keyword>
<dbReference type="GO" id="GO:0016668">
    <property type="term" value="F:oxidoreductase activity, acting on a sulfur group of donors, NAD(P) as acceptor"/>
    <property type="evidence" value="ECO:0007669"/>
    <property type="project" value="UniProtKB-ARBA"/>
</dbReference>
<accession>A0A1F5C999</accession>
<dbReference type="EMBL" id="MEYQ01000007">
    <property type="protein sequence ID" value="OGD39429.1"/>
    <property type="molecule type" value="Genomic_DNA"/>
</dbReference>
<feature type="non-terminal residue" evidence="7">
    <location>
        <position position="1"/>
    </location>
</feature>
<keyword evidence="2" id="KW-0274">FAD</keyword>
<sequence length="235" mass="25718">IEEGTHIQKIRSEERDGREIFILEDGNGFKYEASCVIIASGKKPRMLNIPGEQEYMNKGVTYCAVCDAPLFGGKDVAVIGGGNTGLDWAHLLAKYANKVYVLVRSDIRGAQITYEKLKSNPKIEFIFSIDPVKITGNSFVDGLTYKDRKTSEEKTLNVQGIFPAIGLVPNTDFCKDLVELNQWGEIVIEPRTNMSSHKGIFAAGDVTDVLEKQAIIAAGQGALAALSAIKYVESK</sequence>
<dbReference type="Pfam" id="PF07992">
    <property type="entry name" value="Pyr_redox_2"/>
    <property type="match status" value="1"/>
</dbReference>
<reference evidence="7 8" key="1">
    <citation type="journal article" date="2016" name="Nat. Commun.">
        <title>Thousands of microbial genomes shed light on interconnected biogeochemical processes in an aquifer system.</title>
        <authorList>
            <person name="Anantharaman K."/>
            <person name="Brown C.T."/>
            <person name="Hug L.A."/>
            <person name="Sharon I."/>
            <person name="Castelle C.J."/>
            <person name="Probst A.J."/>
            <person name="Thomas B.C."/>
            <person name="Singh A."/>
            <person name="Wilkins M.J."/>
            <person name="Karaoz U."/>
            <person name="Brodie E.L."/>
            <person name="Williams K.H."/>
            <person name="Hubbard S.S."/>
            <person name="Banfield J.F."/>
        </authorList>
    </citation>
    <scope>NUCLEOTIDE SEQUENCE [LARGE SCALE GENOMIC DNA]</scope>
</reference>
<dbReference type="Gene3D" id="3.50.50.60">
    <property type="entry name" value="FAD/NAD(P)-binding domain"/>
    <property type="match status" value="2"/>
</dbReference>
<dbReference type="PRINTS" id="PR00469">
    <property type="entry name" value="PNDRDTASEII"/>
</dbReference>
<dbReference type="PRINTS" id="PR00368">
    <property type="entry name" value="FADPNR"/>
</dbReference>
<evidence type="ECO:0000313" key="7">
    <source>
        <dbReference type="EMBL" id="OGD39429.1"/>
    </source>
</evidence>
<evidence type="ECO:0000256" key="1">
    <source>
        <dbReference type="ARBA" id="ARBA00022630"/>
    </source>
</evidence>
<protein>
    <recommendedName>
        <fullName evidence="6">FAD/NAD(P)-binding domain-containing protein</fullName>
    </recommendedName>
</protein>
<dbReference type="SUPFAM" id="SSF51905">
    <property type="entry name" value="FAD/NAD(P)-binding domain"/>
    <property type="match status" value="1"/>
</dbReference>
<dbReference type="InterPro" id="IPR023753">
    <property type="entry name" value="FAD/NAD-binding_dom"/>
</dbReference>
<dbReference type="PROSITE" id="PS00573">
    <property type="entry name" value="PYRIDINE_REDOX_2"/>
    <property type="match status" value="1"/>
</dbReference>
<feature type="domain" description="FAD/NAD(P)-binding" evidence="6">
    <location>
        <begin position="20"/>
        <end position="221"/>
    </location>
</feature>
<keyword evidence="4" id="KW-1015">Disulfide bond</keyword>
<comment type="caution">
    <text evidence="7">The sequence shown here is derived from an EMBL/GenBank/DDBJ whole genome shotgun (WGS) entry which is preliminary data.</text>
</comment>
<evidence type="ECO:0000256" key="3">
    <source>
        <dbReference type="ARBA" id="ARBA00023002"/>
    </source>
</evidence>
<evidence type="ECO:0000259" key="6">
    <source>
        <dbReference type="Pfam" id="PF07992"/>
    </source>
</evidence>
<evidence type="ECO:0000313" key="8">
    <source>
        <dbReference type="Proteomes" id="UP000177947"/>
    </source>
</evidence>
<proteinExistence type="predicted"/>
<evidence type="ECO:0000256" key="4">
    <source>
        <dbReference type="ARBA" id="ARBA00023157"/>
    </source>
</evidence>
<dbReference type="InterPro" id="IPR008255">
    <property type="entry name" value="Pyr_nucl-diS_OxRdtase_2_AS"/>
</dbReference>